<gene>
    <name evidence="1" type="ORF">R1flu_025142</name>
</gene>
<proteinExistence type="predicted"/>
<dbReference type="Proteomes" id="UP001605036">
    <property type="component" value="Unassembled WGS sequence"/>
</dbReference>
<keyword evidence="2" id="KW-1185">Reference proteome</keyword>
<evidence type="ECO:0000313" key="2">
    <source>
        <dbReference type="Proteomes" id="UP001605036"/>
    </source>
</evidence>
<name>A0ABD1XXA4_9MARC</name>
<dbReference type="EMBL" id="JBHFFA010000007">
    <property type="protein sequence ID" value="KAL2613450.1"/>
    <property type="molecule type" value="Genomic_DNA"/>
</dbReference>
<comment type="caution">
    <text evidence="1">The sequence shown here is derived from an EMBL/GenBank/DDBJ whole genome shotgun (WGS) entry which is preliminary data.</text>
</comment>
<accession>A0ABD1XXA4</accession>
<protein>
    <submittedName>
        <fullName evidence="1">Uncharacterized protein</fullName>
    </submittedName>
</protein>
<reference evidence="1 2" key="1">
    <citation type="submission" date="2024-09" db="EMBL/GenBank/DDBJ databases">
        <title>Chromosome-scale assembly of Riccia fluitans.</title>
        <authorList>
            <person name="Paukszto L."/>
            <person name="Sawicki J."/>
            <person name="Karawczyk K."/>
            <person name="Piernik-Szablinska J."/>
            <person name="Szczecinska M."/>
            <person name="Mazdziarz M."/>
        </authorList>
    </citation>
    <scope>NUCLEOTIDE SEQUENCE [LARGE SCALE GENOMIC DNA]</scope>
    <source>
        <strain evidence="1">Rf_01</strain>
        <tissue evidence="1">Aerial parts of the thallus</tissue>
    </source>
</reference>
<organism evidence="1 2">
    <name type="scientific">Riccia fluitans</name>
    <dbReference type="NCBI Taxonomy" id="41844"/>
    <lineage>
        <taxon>Eukaryota</taxon>
        <taxon>Viridiplantae</taxon>
        <taxon>Streptophyta</taxon>
        <taxon>Embryophyta</taxon>
        <taxon>Marchantiophyta</taxon>
        <taxon>Marchantiopsida</taxon>
        <taxon>Marchantiidae</taxon>
        <taxon>Marchantiales</taxon>
        <taxon>Ricciaceae</taxon>
        <taxon>Riccia</taxon>
    </lineage>
</organism>
<sequence>MSWNGSEGKGIQEFVENEETVGGHSSIVVCREEQGRRRRRERWLWDDNVLALGIGGEEEEEEVGLNFVENFLGEGGLDTDVCGRGERAGGGGGGGGA</sequence>
<evidence type="ECO:0000313" key="1">
    <source>
        <dbReference type="EMBL" id="KAL2613450.1"/>
    </source>
</evidence>
<dbReference type="AlphaFoldDB" id="A0ABD1XXA4"/>